<evidence type="ECO:0000256" key="1">
    <source>
        <dbReference type="SAM" id="MobiDB-lite"/>
    </source>
</evidence>
<feature type="compositionally biased region" description="Basic and acidic residues" evidence="1">
    <location>
        <begin position="22"/>
        <end position="39"/>
    </location>
</feature>
<name>A0A383C9X7_9ZZZZ</name>
<evidence type="ECO:0000313" key="2">
    <source>
        <dbReference type="EMBL" id="SVE28859.1"/>
    </source>
</evidence>
<organism evidence="2">
    <name type="scientific">marine metagenome</name>
    <dbReference type="NCBI Taxonomy" id="408172"/>
    <lineage>
        <taxon>unclassified sequences</taxon>
        <taxon>metagenomes</taxon>
        <taxon>ecological metagenomes</taxon>
    </lineage>
</organism>
<proteinExistence type="predicted"/>
<gene>
    <name evidence="2" type="ORF">METZ01_LOCUS481713</name>
</gene>
<feature type="region of interest" description="Disordered" evidence="1">
    <location>
        <begin position="22"/>
        <end position="49"/>
    </location>
</feature>
<accession>A0A383C9X7</accession>
<feature type="non-terminal residue" evidence="2">
    <location>
        <position position="109"/>
    </location>
</feature>
<dbReference type="AlphaFoldDB" id="A0A383C9X7"/>
<dbReference type="EMBL" id="UINC01206975">
    <property type="protein sequence ID" value="SVE28859.1"/>
    <property type="molecule type" value="Genomic_DNA"/>
</dbReference>
<reference evidence="2" key="1">
    <citation type="submission" date="2018-05" db="EMBL/GenBank/DDBJ databases">
        <authorList>
            <person name="Lanie J.A."/>
            <person name="Ng W.-L."/>
            <person name="Kazmierczak K.M."/>
            <person name="Andrzejewski T.M."/>
            <person name="Davidsen T.M."/>
            <person name="Wayne K.J."/>
            <person name="Tettelin H."/>
            <person name="Glass J.I."/>
            <person name="Rusch D."/>
            <person name="Podicherti R."/>
            <person name="Tsui H.-C.T."/>
            <person name="Winkler M.E."/>
        </authorList>
    </citation>
    <scope>NUCLEOTIDE SEQUENCE</scope>
</reference>
<protein>
    <submittedName>
        <fullName evidence="2">Uncharacterized protein</fullName>
    </submittedName>
</protein>
<sequence>MKRKTIASLISLTIILGHVFAEDQKPNPETDNNSKEKPKPAPSEHAVKTGPFHIKVELDAFFSAEKEHQISLSSEAWADMTLISALSHGTKVKKGQSLLSLETKKLKKA</sequence>